<dbReference type="PIRSF" id="PIRSF033563">
    <property type="entry name" value="UCP033563"/>
    <property type="match status" value="1"/>
</dbReference>
<sequence>MVTIKDFKALRPKNNFAKDVAALPYDVYSTKEAAEEIKKHPRSFLQVDLPAATAEAFDGPINDVAAKNFEAMKAAGIFERDDARNMYVYELDDGMRKQRGLMCLASVDDYLGDRIKKHEKTRREKEEDRVDHIDRLNAQTGPIFLTYRDDEAIADLIAKGTAGEPELDFTTDDNMTHRVWTLSDREIVDGLVEAFKKQDALYIADGHHRSASAVRVAKLRREQFGPGDGDTEYNYFMAILYPADQLHVYDYNRVVADLNGLSEEEFLEKLEEKFVVTETDDAVRPEKKGEFGMFLTDRWYRLNFKGQVPDDVIEALDVSILQDNLLAPVLGIEDPRSDERIDFVGGVRGLKELERRVHEDMAVAFSMYPTALEELMAVADGGKVMPPKSTWFEPKPRSGLFIHELDEIN</sequence>
<name>A0ABV1J8E5_9FIRM</name>
<dbReference type="PANTHER" id="PTHR36454:SF1">
    <property type="entry name" value="DUF1015 DOMAIN-CONTAINING PROTEIN"/>
    <property type="match status" value="1"/>
</dbReference>
<dbReference type="PANTHER" id="PTHR36454">
    <property type="entry name" value="LMO2823 PROTEIN"/>
    <property type="match status" value="1"/>
</dbReference>
<dbReference type="Pfam" id="PF06245">
    <property type="entry name" value="DUF1015"/>
    <property type="match status" value="1"/>
</dbReference>
<evidence type="ECO:0000313" key="1">
    <source>
        <dbReference type="EMBL" id="MEQ3353467.1"/>
    </source>
</evidence>
<reference evidence="1 2" key="1">
    <citation type="submission" date="2024-04" db="EMBL/GenBank/DDBJ databases">
        <title>Human intestinal bacterial collection.</title>
        <authorList>
            <person name="Pauvert C."/>
            <person name="Hitch T.C.A."/>
            <person name="Clavel T."/>
        </authorList>
    </citation>
    <scope>NUCLEOTIDE SEQUENCE [LARGE SCALE GENOMIC DNA]</scope>
    <source>
        <strain evidence="1 2">CLA-SR-H026</strain>
    </source>
</reference>
<proteinExistence type="predicted"/>
<evidence type="ECO:0000313" key="2">
    <source>
        <dbReference type="Proteomes" id="UP001481872"/>
    </source>
</evidence>
<organism evidence="1 2">
    <name type="scientific">Aedoeadaptatus acetigenes</name>
    <dbReference type="NCBI Taxonomy" id="2981723"/>
    <lineage>
        <taxon>Bacteria</taxon>
        <taxon>Bacillati</taxon>
        <taxon>Bacillota</taxon>
        <taxon>Tissierellia</taxon>
        <taxon>Tissierellales</taxon>
        <taxon>Peptoniphilaceae</taxon>
        <taxon>Aedoeadaptatus</taxon>
    </lineage>
</organism>
<dbReference type="InterPro" id="IPR008323">
    <property type="entry name" value="UCP033563"/>
</dbReference>
<dbReference type="Proteomes" id="UP001481872">
    <property type="component" value="Unassembled WGS sequence"/>
</dbReference>
<accession>A0ABV1J8E5</accession>
<dbReference type="EMBL" id="JBBNPS010000008">
    <property type="protein sequence ID" value="MEQ3353467.1"/>
    <property type="molecule type" value="Genomic_DNA"/>
</dbReference>
<keyword evidence="2" id="KW-1185">Reference proteome</keyword>
<comment type="caution">
    <text evidence="1">The sequence shown here is derived from an EMBL/GenBank/DDBJ whole genome shotgun (WGS) entry which is preliminary data.</text>
</comment>
<dbReference type="RefSeq" id="WP_148473204.1">
    <property type="nucleotide sequence ID" value="NZ_JAOQJD010000007.1"/>
</dbReference>
<protein>
    <submittedName>
        <fullName evidence="1">DUF1015 family protein</fullName>
    </submittedName>
</protein>
<gene>
    <name evidence="1" type="ORF">AAA081_04020</name>
</gene>